<evidence type="ECO:0000313" key="1">
    <source>
        <dbReference type="EMBL" id="MQT46618.1"/>
    </source>
</evidence>
<dbReference type="Proteomes" id="UP000441404">
    <property type="component" value="Unassembled WGS sequence"/>
</dbReference>
<comment type="caution">
    <text evidence="2">The sequence shown here is derived from an EMBL/GenBank/DDBJ whole genome shotgun (WGS) entry which is preliminary data.</text>
</comment>
<protein>
    <submittedName>
        <fullName evidence="2">Uncharacterized protein</fullName>
    </submittedName>
</protein>
<reference evidence="3 4" key="1">
    <citation type="submission" date="2019-10" db="EMBL/GenBank/DDBJ databases">
        <title>Evaluation of single-gene subtyping targets for Pseudomonas.</title>
        <authorList>
            <person name="Reichler S.J."/>
            <person name="Orsi R.H."/>
            <person name="Wiedmann M."/>
            <person name="Martin N.H."/>
            <person name="Murphy S.I."/>
        </authorList>
    </citation>
    <scope>NUCLEOTIDE SEQUENCE [LARGE SCALE GENOMIC DNA]</scope>
    <source>
        <strain evidence="2 4">FSL R10-3254</strain>
        <strain evidence="1 3">FSL R10-3257</strain>
    </source>
</reference>
<dbReference type="AlphaFoldDB" id="A0A6A7YAS5"/>
<dbReference type="Proteomes" id="UP000489190">
    <property type="component" value="Unassembled WGS sequence"/>
</dbReference>
<dbReference type="EMBL" id="WIWJ01000010">
    <property type="protein sequence ID" value="MQT46618.1"/>
    <property type="molecule type" value="Genomic_DNA"/>
</dbReference>
<proteinExistence type="predicted"/>
<evidence type="ECO:0000313" key="3">
    <source>
        <dbReference type="Proteomes" id="UP000441404"/>
    </source>
</evidence>
<dbReference type="GeneID" id="97253616"/>
<sequence>MTNQVDVAVMIGSGVPKSLRALGQKACWVVLVNGEQRGTAFSSRVEAEECRTAWLAQLGANLGTRLEHAQRA</sequence>
<gene>
    <name evidence="2" type="ORF">GHO39_06725</name>
    <name evidence="1" type="ORF">GHO40_07730</name>
</gene>
<name>A0A6A7YAS5_9PSED</name>
<accession>A0A6A7YAS5</accession>
<dbReference type="EMBL" id="WIWI01000014">
    <property type="protein sequence ID" value="MQT88833.1"/>
    <property type="molecule type" value="Genomic_DNA"/>
</dbReference>
<evidence type="ECO:0000313" key="4">
    <source>
        <dbReference type="Proteomes" id="UP000489190"/>
    </source>
</evidence>
<dbReference type="RefSeq" id="WP_153327403.1">
    <property type="nucleotide sequence ID" value="NZ_CAKZJC010000154.1"/>
</dbReference>
<evidence type="ECO:0000313" key="2">
    <source>
        <dbReference type="EMBL" id="MQT88833.1"/>
    </source>
</evidence>
<organism evidence="2 4">
    <name type="scientific">Pseudomonas helleri</name>
    <dbReference type="NCBI Taxonomy" id="1608996"/>
    <lineage>
        <taxon>Bacteria</taxon>
        <taxon>Pseudomonadati</taxon>
        <taxon>Pseudomonadota</taxon>
        <taxon>Gammaproteobacteria</taxon>
        <taxon>Pseudomonadales</taxon>
        <taxon>Pseudomonadaceae</taxon>
        <taxon>Pseudomonas</taxon>
    </lineage>
</organism>